<dbReference type="PATRIC" id="fig|1348774.3.peg.3941"/>
<sequence length="387" mass="41483">MEPLTAFTLDDDAPAEDAALTEASCALVLGRLDGLVAGLSDDEKTLFCMHLLRRTLIAALLQSGFTDAEMRFDHWFAGLERAPLETPLTPCPAHTIVRALLTELGHHPWELLSAAARTISAAARFTADGSDNSAVGLPTKALEAARGLIGEGPLPFVSASSLPFAALEQLNRRLRQSALFAPIERGAAVLPLLGRDVAIERAGIRTPLWALDALQGRLLASCGAWRVPLPCPGAVTAEALRPVLGPCSRRIVMAERLAASVQGLIELAETARRQAMRMHHSLGHLRSSARAPQVWMLLAGFAPLGLEQMGVAFGITRRGTYAVRDALVDAGMARVETVRGKVLLVATGEHERAIQMSSERSGALPSPLLAEFDAAMDEIDRLLERTR</sequence>
<dbReference type="EMBL" id="CP011772">
    <property type="protein sequence ID" value="AKM12170.1"/>
    <property type="molecule type" value="Genomic_DNA"/>
</dbReference>
<protein>
    <submittedName>
        <fullName evidence="1">Uncharacterized protein</fullName>
    </submittedName>
</protein>
<organism evidence="1 2">
    <name type="scientific">Croceicoccus naphthovorans</name>
    <dbReference type="NCBI Taxonomy" id="1348774"/>
    <lineage>
        <taxon>Bacteria</taxon>
        <taxon>Pseudomonadati</taxon>
        <taxon>Pseudomonadota</taxon>
        <taxon>Alphaproteobacteria</taxon>
        <taxon>Sphingomonadales</taxon>
        <taxon>Erythrobacteraceae</taxon>
        <taxon>Croceicoccus</taxon>
    </lineage>
</organism>
<reference evidence="1 2" key="1">
    <citation type="submission" date="2015-06" db="EMBL/GenBank/DDBJ databases">
        <authorList>
            <person name="Zeng Y."/>
            <person name="Huang Y."/>
        </authorList>
    </citation>
    <scope>NUCLEOTIDE SEQUENCE [LARGE SCALE GENOMIC DNA]</scope>
    <source>
        <strain evidence="1 2">PQ-2</strain>
        <plasmid evidence="2">Plasmid p2</plasmid>
    </source>
</reference>
<dbReference type="AlphaFoldDB" id="A0A0G3XKZ4"/>
<proteinExistence type="predicted"/>
<dbReference type="OrthoDB" id="7502754at2"/>
<name>A0A0G3XKZ4_9SPHN</name>
<keyword evidence="1" id="KW-0614">Plasmid</keyword>
<evidence type="ECO:0000313" key="2">
    <source>
        <dbReference type="Proteomes" id="UP000035287"/>
    </source>
</evidence>
<dbReference type="KEGG" id="cna:AB433_18695"/>
<keyword evidence="2" id="KW-1185">Reference proteome</keyword>
<evidence type="ECO:0000313" key="1">
    <source>
        <dbReference type="EMBL" id="AKM12170.1"/>
    </source>
</evidence>
<dbReference type="Proteomes" id="UP000035287">
    <property type="component" value="Plasmid p2"/>
</dbReference>
<accession>A0A0G3XKZ4</accession>
<geneLocation type="plasmid" evidence="1 2">
    <name>p2</name>
</geneLocation>
<gene>
    <name evidence="1" type="ORF">AB433_18695</name>
</gene>